<keyword evidence="5" id="KW-0256">Endoplasmic reticulum</keyword>
<dbReference type="InterPro" id="IPR052374">
    <property type="entry name" value="SERAC1"/>
</dbReference>
<protein>
    <recommendedName>
        <fullName evidence="8">DUF676 domain-containing protein</fullName>
    </recommendedName>
</protein>
<evidence type="ECO:0000256" key="4">
    <source>
        <dbReference type="ARBA" id="ARBA00007920"/>
    </source>
</evidence>
<evidence type="ECO:0000256" key="5">
    <source>
        <dbReference type="ARBA" id="ARBA00022824"/>
    </source>
</evidence>
<evidence type="ECO:0000256" key="6">
    <source>
        <dbReference type="ARBA" id="ARBA00023128"/>
    </source>
</evidence>
<dbReference type="Pfam" id="PF05057">
    <property type="entry name" value="DUF676"/>
    <property type="match status" value="1"/>
</dbReference>
<dbReference type="Gene3D" id="3.40.50.1820">
    <property type="entry name" value="alpha/beta hydrolase"/>
    <property type="match status" value="1"/>
</dbReference>
<dbReference type="GO" id="GO:0005783">
    <property type="term" value="C:endoplasmic reticulum"/>
    <property type="evidence" value="ECO:0007669"/>
    <property type="project" value="UniProtKB-SubCell"/>
</dbReference>
<dbReference type="EMBL" id="JAAFOW010000780">
    <property type="protein sequence ID" value="KAF5264216.1"/>
    <property type="molecule type" value="Genomic_DNA"/>
</dbReference>
<dbReference type="AlphaFoldDB" id="A0A8H5EMD5"/>
<dbReference type="PANTHER" id="PTHR48182">
    <property type="entry name" value="PROTEIN SERAC1"/>
    <property type="match status" value="1"/>
</dbReference>
<dbReference type="Proteomes" id="UP000558688">
    <property type="component" value="Unassembled WGS sequence"/>
</dbReference>
<name>A0A8H5EMD5_FUSOX</name>
<dbReference type="PANTHER" id="PTHR48182:SF2">
    <property type="entry name" value="PROTEIN SERAC1"/>
    <property type="match status" value="1"/>
</dbReference>
<gene>
    <name evidence="9" type="ORF">FOXYS1_5013</name>
</gene>
<feature type="domain" description="DUF676" evidence="8">
    <location>
        <begin position="16"/>
        <end position="139"/>
    </location>
</feature>
<dbReference type="GO" id="GO:0016020">
    <property type="term" value="C:membrane"/>
    <property type="evidence" value="ECO:0007669"/>
    <property type="project" value="UniProtKB-SubCell"/>
</dbReference>
<sequence length="309" mass="34199">MSIVVVFEPPNASVDIVFVNGWSANGQPWTTGSKETAACWPKSILPNLLPQVRIILFQYEANVEEFWAVSSKNEIDSYAQDLLGGVVDLRTKTKTNDRLVIFVAHSIGGIVCERAIVRAQTGSPGQQEFVKHVKRIAFMGTPFHTNKMKWTETGKVFFQLAGCNAPLDDDLSKSEKLTEFCDRFLDFTKAKKDIEIAIFYERRETELGGTDVILAGEEAVKIPGCPDPSGLKATHQGLAEVASQNDDHFKRGLLRQLSSWVNQATEAKADDAKKGLYNISFDGKNYGLQIGNNPGRVEGVDIRNKETES</sequence>
<evidence type="ECO:0000313" key="10">
    <source>
        <dbReference type="Proteomes" id="UP000558688"/>
    </source>
</evidence>
<dbReference type="SUPFAM" id="SSF53474">
    <property type="entry name" value="alpha/beta-Hydrolases"/>
    <property type="match status" value="1"/>
</dbReference>
<keyword evidence="6" id="KW-0496">Mitochondrion</keyword>
<accession>A0A8H5EMD5</accession>
<dbReference type="InterPro" id="IPR029058">
    <property type="entry name" value="AB_hydrolase_fold"/>
</dbReference>
<organism evidence="9 10">
    <name type="scientific">Fusarium oxysporum</name>
    <name type="common">Fusarium vascular wilt</name>
    <dbReference type="NCBI Taxonomy" id="5507"/>
    <lineage>
        <taxon>Eukaryota</taxon>
        <taxon>Fungi</taxon>
        <taxon>Dikarya</taxon>
        <taxon>Ascomycota</taxon>
        <taxon>Pezizomycotina</taxon>
        <taxon>Sordariomycetes</taxon>
        <taxon>Hypocreomycetidae</taxon>
        <taxon>Hypocreales</taxon>
        <taxon>Nectriaceae</taxon>
        <taxon>Fusarium</taxon>
        <taxon>Fusarium oxysporum species complex</taxon>
    </lineage>
</organism>
<dbReference type="GO" id="GO:0005739">
    <property type="term" value="C:mitochondrion"/>
    <property type="evidence" value="ECO:0007669"/>
    <property type="project" value="UniProtKB-SubCell"/>
</dbReference>
<evidence type="ECO:0000256" key="1">
    <source>
        <dbReference type="ARBA" id="ARBA00004173"/>
    </source>
</evidence>
<comment type="similarity">
    <text evidence="4">Belongs to the putative lipase ROG1 family.</text>
</comment>
<evidence type="ECO:0000256" key="2">
    <source>
        <dbReference type="ARBA" id="ARBA00004240"/>
    </source>
</evidence>
<evidence type="ECO:0000256" key="3">
    <source>
        <dbReference type="ARBA" id="ARBA00004370"/>
    </source>
</evidence>
<evidence type="ECO:0000259" key="8">
    <source>
        <dbReference type="Pfam" id="PF05057"/>
    </source>
</evidence>
<reference evidence="9" key="1">
    <citation type="submission" date="2020-02" db="EMBL/GenBank/DDBJ databases">
        <title>Identification and distribution of gene clusters putatively required for synthesis of sphingolipid metabolism inhibitors in phylogenetically diverse species of the filamentous fungus Fusarium.</title>
        <authorList>
            <person name="Kim H.-S."/>
            <person name="Busman M."/>
            <person name="Brown D.W."/>
            <person name="Divon H."/>
            <person name="Uhlig S."/>
            <person name="Proctor R.H."/>
        </authorList>
    </citation>
    <scope>NUCLEOTIDE SEQUENCE [LARGE SCALE GENOMIC DNA]</scope>
    <source>
        <strain evidence="9">NRRL 39464</strain>
    </source>
</reference>
<comment type="caution">
    <text evidence="9">The sequence shown here is derived from an EMBL/GenBank/DDBJ whole genome shotgun (WGS) entry which is preliminary data.</text>
</comment>
<comment type="subcellular location">
    <subcellularLocation>
        <location evidence="2">Endoplasmic reticulum</location>
    </subcellularLocation>
    <subcellularLocation>
        <location evidence="3">Membrane</location>
    </subcellularLocation>
    <subcellularLocation>
        <location evidence="1">Mitochondrion</location>
    </subcellularLocation>
</comment>
<proteinExistence type="inferred from homology"/>
<keyword evidence="7" id="KW-0472">Membrane</keyword>
<evidence type="ECO:0000313" key="9">
    <source>
        <dbReference type="EMBL" id="KAF5264216.1"/>
    </source>
</evidence>
<dbReference type="InterPro" id="IPR007751">
    <property type="entry name" value="DUF676_lipase-like"/>
</dbReference>
<evidence type="ECO:0000256" key="7">
    <source>
        <dbReference type="ARBA" id="ARBA00023136"/>
    </source>
</evidence>